<dbReference type="GeneID" id="17290967"/>
<proteinExistence type="predicted"/>
<reference evidence="2 4" key="1">
    <citation type="journal article" date="2012" name="Nature">
        <title>Algal genomes reveal evolutionary mosaicism and the fate of nucleomorphs.</title>
        <authorList>
            <consortium name="DOE Joint Genome Institute"/>
            <person name="Curtis B.A."/>
            <person name="Tanifuji G."/>
            <person name="Burki F."/>
            <person name="Gruber A."/>
            <person name="Irimia M."/>
            <person name="Maruyama S."/>
            <person name="Arias M.C."/>
            <person name="Ball S.G."/>
            <person name="Gile G.H."/>
            <person name="Hirakawa Y."/>
            <person name="Hopkins J.F."/>
            <person name="Kuo A."/>
            <person name="Rensing S.A."/>
            <person name="Schmutz J."/>
            <person name="Symeonidi A."/>
            <person name="Elias M."/>
            <person name="Eveleigh R.J."/>
            <person name="Herman E.K."/>
            <person name="Klute M.J."/>
            <person name="Nakayama T."/>
            <person name="Obornik M."/>
            <person name="Reyes-Prieto A."/>
            <person name="Armbrust E.V."/>
            <person name="Aves S.J."/>
            <person name="Beiko R.G."/>
            <person name="Coutinho P."/>
            <person name="Dacks J.B."/>
            <person name="Durnford D.G."/>
            <person name="Fast N.M."/>
            <person name="Green B.R."/>
            <person name="Grisdale C.J."/>
            <person name="Hempel F."/>
            <person name="Henrissat B."/>
            <person name="Hoppner M.P."/>
            <person name="Ishida K."/>
            <person name="Kim E."/>
            <person name="Koreny L."/>
            <person name="Kroth P.G."/>
            <person name="Liu Y."/>
            <person name="Malik S.B."/>
            <person name="Maier U.G."/>
            <person name="McRose D."/>
            <person name="Mock T."/>
            <person name="Neilson J.A."/>
            <person name="Onodera N.T."/>
            <person name="Poole A.M."/>
            <person name="Pritham E.J."/>
            <person name="Richards T.A."/>
            <person name="Rocap G."/>
            <person name="Roy S.W."/>
            <person name="Sarai C."/>
            <person name="Schaack S."/>
            <person name="Shirato S."/>
            <person name="Slamovits C.H."/>
            <person name="Spencer D.F."/>
            <person name="Suzuki S."/>
            <person name="Worden A.Z."/>
            <person name="Zauner S."/>
            <person name="Barry K."/>
            <person name="Bell C."/>
            <person name="Bharti A.K."/>
            <person name="Crow J.A."/>
            <person name="Grimwood J."/>
            <person name="Kramer R."/>
            <person name="Lindquist E."/>
            <person name="Lucas S."/>
            <person name="Salamov A."/>
            <person name="McFadden G.I."/>
            <person name="Lane C.E."/>
            <person name="Keeling P.J."/>
            <person name="Gray M.W."/>
            <person name="Grigoriev I.V."/>
            <person name="Archibald J.M."/>
        </authorList>
    </citation>
    <scope>NUCLEOTIDE SEQUENCE</scope>
    <source>
        <strain evidence="2 4">CCMP2712</strain>
    </source>
</reference>
<organism evidence="2">
    <name type="scientific">Guillardia theta (strain CCMP2712)</name>
    <name type="common">Cryptophyte</name>
    <dbReference type="NCBI Taxonomy" id="905079"/>
    <lineage>
        <taxon>Eukaryota</taxon>
        <taxon>Cryptophyceae</taxon>
        <taxon>Pyrenomonadales</taxon>
        <taxon>Geminigeraceae</taxon>
        <taxon>Guillardia</taxon>
    </lineage>
</organism>
<sequence>MVPPPSLSTLPSSFSVSLVNLSSSISSSRSPSPSFKLSPSQQAYCDALPPQPSSCSSSPSWTSSGPAAKPGKAVRVQSDGTQLMRAVMEARKLAAGRGGATKRPAMASEKRWTELESFGGSWEDVTAGMEGLLRGGEA</sequence>
<accession>L1IDB7</accession>
<dbReference type="RefSeq" id="XP_005821226.1">
    <property type="nucleotide sequence ID" value="XM_005821169.1"/>
</dbReference>
<evidence type="ECO:0000313" key="3">
    <source>
        <dbReference type="EnsemblProtists" id="EKX34246"/>
    </source>
</evidence>
<feature type="compositionally biased region" description="Low complexity" evidence="1">
    <location>
        <begin position="53"/>
        <end position="66"/>
    </location>
</feature>
<dbReference type="AlphaFoldDB" id="L1IDB7"/>
<dbReference type="KEGG" id="gtt:GUITHDRAFT_147366"/>
<evidence type="ECO:0000256" key="1">
    <source>
        <dbReference type="SAM" id="MobiDB-lite"/>
    </source>
</evidence>
<keyword evidence="4" id="KW-1185">Reference proteome</keyword>
<dbReference type="Proteomes" id="UP000011087">
    <property type="component" value="Unassembled WGS sequence"/>
</dbReference>
<name>L1IDB7_GUITC</name>
<reference evidence="3" key="3">
    <citation type="submission" date="2015-06" db="UniProtKB">
        <authorList>
            <consortium name="EnsemblProtists"/>
        </authorList>
    </citation>
    <scope>IDENTIFICATION</scope>
</reference>
<evidence type="ECO:0000313" key="4">
    <source>
        <dbReference type="Proteomes" id="UP000011087"/>
    </source>
</evidence>
<feature type="region of interest" description="Disordered" evidence="1">
    <location>
        <begin position="23"/>
        <end position="77"/>
    </location>
</feature>
<protein>
    <submittedName>
        <fullName evidence="2 3">Uncharacterized protein</fullName>
    </submittedName>
</protein>
<dbReference type="EMBL" id="JH993115">
    <property type="protein sequence ID" value="EKX34246.1"/>
    <property type="molecule type" value="Genomic_DNA"/>
</dbReference>
<dbReference type="HOGENOM" id="CLU_159642_0_0_1"/>
<dbReference type="PaxDb" id="55529-EKX34246"/>
<evidence type="ECO:0000313" key="2">
    <source>
        <dbReference type="EMBL" id="EKX34246.1"/>
    </source>
</evidence>
<gene>
    <name evidence="2" type="ORF">GUITHDRAFT_147366</name>
</gene>
<feature type="compositionally biased region" description="Low complexity" evidence="1">
    <location>
        <begin position="23"/>
        <end position="40"/>
    </location>
</feature>
<reference evidence="4" key="2">
    <citation type="submission" date="2012-11" db="EMBL/GenBank/DDBJ databases">
        <authorList>
            <person name="Kuo A."/>
            <person name="Curtis B.A."/>
            <person name="Tanifuji G."/>
            <person name="Burki F."/>
            <person name="Gruber A."/>
            <person name="Irimia M."/>
            <person name="Maruyama S."/>
            <person name="Arias M.C."/>
            <person name="Ball S.G."/>
            <person name="Gile G.H."/>
            <person name="Hirakawa Y."/>
            <person name="Hopkins J.F."/>
            <person name="Rensing S.A."/>
            <person name="Schmutz J."/>
            <person name="Symeonidi A."/>
            <person name="Elias M."/>
            <person name="Eveleigh R.J."/>
            <person name="Herman E.K."/>
            <person name="Klute M.J."/>
            <person name="Nakayama T."/>
            <person name="Obornik M."/>
            <person name="Reyes-Prieto A."/>
            <person name="Armbrust E.V."/>
            <person name="Aves S.J."/>
            <person name="Beiko R.G."/>
            <person name="Coutinho P."/>
            <person name="Dacks J.B."/>
            <person name="Durnford D.G."/>
            <person name="Fast N.M."/>
            <person name="Green B.R."/>
            <person name="Grisdale C."/>
            <person name="Hempe F."/>
            <person name="Henrissat B."/>
            <person name="Hoppner M.P."/>
            <person name="Ishida K.-I."/>
            <person name="Kim E."/>
            <person name="Koreny L."/>
            <person name="Kroth P.G."/>
            <person name="Liu Y."/>
            <person name="Malik S.-B."/>
            <person name="Maier U.G."/>
            <person name="McRose D."/>
            <person name="Mock T."/>
            <person name="Neilson J.A."/>
            <person name="Onodera N.T."/>
            <person name="Poole A.M."/>
            <person name="Pritham E.J."/>
            <person name="Richards T.A."/>
            <person name="Rocap G."/>
            <person name="Roy S.W."/>
            <person name="Sarai C."/>
            <person name="Schaack S."/>
            <person name="Shirato S."/>
            <person name="Slamovits C.H."/>
            <person name="Spencer D.F."/>
            <person name="Suzuki S."/>
            <person name="Worden A.Z."/>
            <person name="Zauner S."/>
            <person name="Barry K."/>
            <person name="Bell C."/>
            <person name="Bharti A.K."/>
            <person name="Crow J.A."/>
            <person name="Grimwood J."/>
            <person name="Kramer R."/>
            <person name="Lindquist E."/>
            <person name="Lucas S."/>
            <person name="Salamov A."/>
            <person name="McFadden G.I."/>
            <person name="Lane C.E."/>
            <person name="Keeling P.J."/>
            <person name="Gray M.W."/>
            <person name="Grigoriev I.V."/>
            <person name="Archibald J.M."/>
        </authorList>
    </citation>
    <scope>NUCLEOTIDE SEQUENCE</scope>
    <source>
        <strain evidence="4">CCMP2712</strain>
    </source>
</reference>
<dbReference type="EnsemblProtists" id="EKX34246">
    <property type="protein sequence ID" value="EKX34246"/>
    <property type="gene ID" value="GUITHDRAFT_147366"/>
</dbReference>